<feature type="transmembrane region" description="Helical" evidence="1">
    <location>
        <begin position="31"/>
        <end position="47"/>
    </location>
</feature>
<evidence type="ECO:0000256" key="1">
    <source>
        <dbReference type="SAM" id="Phobius"/>
    </source>
</evidence>
<gene>
    <name evidence="2" type="ORF">MACH08_18910</name>
</gene>
<organism evidence="2 3">
    <name type="scientific">Oceanobacillus kimchii</name>
    <dbReference type="NCBI Taxonomy" id="746691"/>
    <lineage>
        <taxon>Bacteria</taxon>
        <taxon>Bacillati</taxon>
        <taxon>Bacillota</taxon>
        <taxon>Bacilli</taxon>
        <taxon>Bacillales</taxon>
        <taxon>Bacillaceae</taxon>
        <taxon>Oceanobacillus</taxon>
    </lineage>
</organism>
<keyword evidence="3" id="KW-1185">Reference proteome</keyword>
<dbReference type="Proteomes" id="UP001275436">
    <property type="component" value="Unassembled WGS sequence"/>
</dbReference>
<keyword evidence="1" id="KW-1133">Transmembrane helix</keyword>
<sequence length="51" mass="5923">MSIFQLVLIATGIVLLWPIFADKKMKKPTWKQNIYLIIGLSLILIIIERIL</sequence>
<name>A0ABQ5TIY5_9BACI</name>
<evidence type="ECO:0000313" key="2">
    <source>
        <dbReference type="EMBL" id="GLO66107.1"/>
    </source>
</evidence>
<comment type="caution">
    <text evidence="2">The sequence shown here is derived from an EMBL/GenBank/DDBJ whole genome shotgun (WGS) entry which is preliminary data.</text>
</comment>
<protein>
    <submittedName>
        <fullName evidence="2">Uncharacterized protein</fullName>
    </submittedName>
</protein>
<evidence type="ECO:0000313" key="3">
    <source>
        <dbReference type="Proteomes" id="UP001275436"/>
    </source>
</evidence>
<proteinExistence type="predicted"/>
<dbReference type="EMBL" id="BSKO01000001">
    <property type="protein sequence ID" value="GLO66107.1"/>
    <property type="molecule type" value="Genomic_DNA"/>
</dbReference>
<accession>A0ABQ5TIY5</accession>
<keyword evidence="1" id="KW-0472">Membrane</keyword>
<keyword evidence="1" id="KW-0812">Transmembrane</keyword>
<reference evidence="2 3" key="1">
    <citation type="submission" date="2023-02" db="EMBL/GenBank/DDBJ databases">
        <title>Oceanobacillus kimchii IFOP_LL358 isolated form Alexandrium catenella lab strain.</title>
        <authorList>
            <person name="Gajardo G."/>
            <person name="Ueki S."/>
            <person name="Maruyama F."/>
        </authorList>
    </citation>
    <scope>NUCLEOTIDE SEQUENCE [LARGE SCALE GENOMIC DNA]</scope>
    <source>
        <strain evidence="2 3">IFOP_LL358</strain>
    </source>
</reference>